<dbReference type="AlphaFoldDB" id="A0A6B1G3I8"/>
<dbReference type="EMBL" id="VYDA01000509">
    <property type="protein sequence ID" value="MYH62878.1"/>
    <property type="molecule type" value="Genomic_DNA"/>
</dbReference>
<evidence type="ECO:0000256" key="1">
    <source>
        <dbReference type="SAM" id="SignalP"/>
    </source>
</evidence>
<feature type="domain" description="YtkA-like" evidence="2">
    <location>
        <begin position="70"/>
        <end position="143"/>
    </location>
</feature>
<keyword evidence="1" id="KW-0732">Signal</keyword>
<evidence type="ECO:0000259" key="2">
    <source>
        <dbReference type="Pfam" id="PF13115"/>
    </source>
</evidence>
<dbReference type="Pfam" id="PF13115">
    <property type="entry name" value="YtkA"/>
    <property type="match status" value="1"/>
</dbReference>
<organism evidence="3">
    <name type="scientific">Caldilineaceae bacterium SB0675_bin_29</name>
    <dbReference type="NCBI Taxonomy" id="2605266"/>
    <lineage>
        <taxon>Bacteria</taxon>
        <taxon>Bacillati</taxon>
        <taxon>Chloroflexota</taxon>
        <taxon>Caldilineae</taxon>
        <taxon>Caldilineales</taxon>
        <taxon>Caldilineaceae</taxon>
    </lineage>
</organism>
<evidence type="ECO:0000313" key="3">
    <source>
        <dbReference type="EMBL" id="MYH62878.1"/>
    </source>
</evidence>
<reference evidence="3" key="1">
    <citation type="submission" date="2019-09" db="EMBL/GenBank/DDBJ databases">
        <title>Characterisation of the sponge microbiome using genome-centric metagenomics.</title>
        <authorList>
            <person name="Engelberts J.P."/>
            <person name="Robbins S.J."/>
            <person name="De Goeij J.M."/>
            <person name="Aranda M."/>
            <person name="Bell S.C."/>
            <person name="Webster N.S."/>
        </authorList>
    </citation>
    <scope>NUCLEOTIDE SEQUENCE</scope>
    <source>
        <strain evidence="3">SB0675_bin_29</strain>
    </source>
</reference>
<accession>A0A6B1G3I8</accession>
<protein>
    <submittedName>
        <fullName evidence="3">Auxin-binding protein</fullName>
    </submittedName>
</protein>
<comment type="caution">
    <text evidence="3">The sequence shown here is derived from an EMBL/GenBank/DDBJ whole genome shotgun (WGS) entry which is preliminary data.</text>
</comment>
<proteinExistence type="predicted"/>
<name>A0A6B1G3I8_9CHLR</name>
<dbReference type="PROSITE" id="PS51257">
    <property type="entry name" value="PROKAR_LIPOPROTEIN"/>
    <property type="match status" value="1"/>
</dbReference>
<gene>
    <name evidence="3" type="ORF">F4148_14370</name>
</gene>
<feature type="signal peptide" evidence="1">
    <location>
        <begin position="1"/>
        <end position="17"/>
    </location>
</feature>
<dbReference type="InterPro" id="IPR032693">
    <property type="entry name" value="YtkA-like_dom"/>
</dbReference>
<feature type="chain" id="PRO_5025347171" evidence="1">
    <location>
        <begin position="18"/>
        <end position="161"/>
    </location>
</feature>
<sequence>MRIRILVCFLAVALVLAGCNPITRSEAGGDSMEMDDGMSMDMSGGSMTADSLETQVTENGLFRVSAVSQLDPVVINETHAWTLHVETADGSPVTDAEIAIDGGMPEHNHGFPTAPRVTENLGEGDYLLEGMRFNMGGVWVLTLEVSSGGQSDTVTFEFELK</sequence>